<keyword evidence="6 8" id="KW-1133">Transmembrane helix</keyword>
<evidence type="ECO:0000313" key="11">
    <source>
        <dbReference type="Proteomes" id="UP000025229"/>
    </source>
</evidence>
<reference evidence="9 11" key="1">
    <citation type="submission" date="2014-03" db="EMBL/GenBank/DDBJ databases">
        <title>Complete genome sequence of the Radio-Resistant Rubrobacter radiotolerans RSPS-4.</title>
        <authorList>
            <person name="Egas C.C."/>
            <person name="Barroso C.C."/>
            <person name="Froufe H.J.C."/>
            <person name="Pacheco J.J."/>
            <person name="Albuquerque L.L."/>
            <person name="da Costa M.M.S."/>
        </authorList>
    </citation>
    <scope>NUCLEOTIDE SEQUENCE [LARGE SCALE GENOMIC DNA]</scope>
    <source>
        <strain evidence="9 11">RSPS-4</strain>
        <plasmid evidence="9 11">1</plasmid>
    </source>
</reference>
<keyword evidence="3" id="KW-0813">Transport</keyword>
<dbReference type="eggNOG" id="COG2212">
    <property type="taxonomic scope" value="Bacteria"/>
</dbReference>
<reference evidence="10" key="2">
    <citation type="submission" date="2023-11" db="EMBL/GenBank/DDBJ databases">
        <title>MicrobeMod: A computational toolkit for identifying prokaryotic methylation and restriction-modification with nanopore sequencing.</title>
        <authorList>
            <person name="Crits-Christoph A."/>
            <person name="Kang S.C."/>
            <person name="Lee H."/>
            <person name="Ostrov N."/>
        </authorList>
    </citation>
    <scope>NUCLEOTIDE SEQUENCE</scope>
    <source>
        <strain evidence="10">ATCC 51242</strain>
    </source>
</reference>
<dbReference type="KEGG" id="rrd:RradSPS_2956"/>
<evidence type="ECO:0000256" key="7">
    <source>
        <dbReference type="ARBA" id="ARBA00023136"/>
    </source>
</evidence>
<dbReference type="RefSeq" id="WP_041338767.1">
    <property type="nucleotide sequence ID" value="NZ_CP007515.1"/>
</dbReference>
<evidence type="ECO:0000313" key="10">
    <source>
        <dbReference type="EMBL" id="MDX5895272.1"/>
    </source>
</evidence>
<accession>A0A023X842</accession>
<dbReference type="HOGENOM" id="CLU_125825_6_0_11"/>
<evidence type="ECO:0000256" key="5">
    <source>
        <dbReference type="ARBA" id="ARBA00022692"/>
    </source>
</evidence>
<dbReference type="AlphaFoldDB" id="A0A023X842"/>
<keyword evidence="5 8" id="KW-0812">Transmembrane</keyword>
<dbReference type="Pfam" id="PF04066">
    <property type="entry name" value="MrpF_PhaF"/>
    <property type="match status" value="1"/>
</dbReference>
<feature type="transmembrane region" description="Helical" evidence="8">
    <location>
        <begin position="62"/>
        <end position="82"/>
    </location>
</feature>
<keyword evidence="4" id="KW-1003">Cell membrane</keyword>
<dbReference type="GO" id="GO:0005886">
    <property type="term" value="C:plasma membrane"/>
    <property type="evidence" value="ECO:0007669"/>
    <property type="project" value="UniProtKB-SubCell"/>
</dbReference>
<dbReference type="EMBL" id="CP007515">
    <property type="protein sequence ID" value="AHY48239.1"/>
    <property type="molecule type" value="Genomic_DNA"/>
</dbReference>
<evidence type="ECO:0000256" key="2">
    <source>
        <dbReference type="ARBA" id="ARBA00009212"/>
    </source>
</evidence>
<keyword evidence="7 8" id="KW-0472">Membrane</keyword>
<evidence type="ECO:0000256" key="1">
    <source>
        <dbReference type="ARBA" id="ARBA00004651"/>
    </source>
</evidence>
<feature type="transmembrane region" description="Helical" evidence="8">
    <location>
        <begin position="6"/>
        <end position="25"/>
    </location>
</feature>
<proteinExistence type="inferred from homology"/>
<comment type="similarity">
    <text evidence="2">Belongs to the CPA3 antiporters (TC 2.A.63) subunit F family.</text>
</comment>
<organism evidence="9 11">
    <name type="scientific">Rubrobacter radiotolerans</name>
    <name type="common">Arthrobacter radiotolerans</name>
    <dbReference type="NCBI Taxonomy" id="42256"/>
    <lineage>
        <taxon>Bacteria</taxon>
        <taxon>Bacillati</taxon>
        <taxon>Actinomycetota</taxon>
        <taxon>Rubrobacteria</taxon>
        <taxon>Rubrobacterales</taxon>
        <taxon>Rubrobacteraceae</taxon>
        <taxon>Rubrobacter</taxon>
    </lineage>
</organism>
<protein>
    <submittedName>
        <fullName evidence="10">Monovalent cation/H+ antiporter complex subunit F</fullName>
    </submittedName>
    <submittedName>
        <fullName evidence="9">Multisubunit Na+/H+ antiporter MnhF subunit</fullName>
    </submittedName>
</protein>
<gene>
    <name evidence="9" type="ORF">RradSPS_2956</name>
    <name evidence="10" type="ORF">SIL72_14690</name>
</gene>
<dbReference type="Proteomes" id="UP000025229">
    <property type="component" value="Plasmid 1"/>
</dbReference>
<geneLocation type="plasmid" evidence="9">
    <name>1</name>
</geneLocation>
<feature type="transmembrane region" description="Helical" evidence="8">
    <location>
        <begin position="37"/>
        <end position="56"/>
    </location>
</feature>
<dbReference type="PANTHER" id="PTHR34702:SF1">
    <property type="entry name" value="NA(+)_H(+) ANTIPORTER SUBUNIT F"/>
    <property type="match status" value="1"/>
</dbReference>
<sequence>MSEFYVGVAAFLLVNILVGLVRILLGPTPPDRMLTAQLFGTTGVAILLLLAEATATPSLRDVALMLGLLAAVAAVAFVLRTWQGEEEEP</sequence>
<evidence type="ECO:0000313" key="9">
    <source>
        <dbReference type="EMBL" id="AHY48239.1"/>
    </source>
</evidence>
<dbReference type="PANTHER" id="PTHR34702">
    <property type="entry name" value="NA(+)/H(+) ANTIPORTER SUBUNIT F1"/>
    <property type="match status" value="1"/>
</dbReference>
<evidence type="ECO:0000256" key="6">
    <source>
        <dbReference type="ARBA" id="ARBA00022989"/>
    </source>
</evidence>
<dbReference type="GO" id="GO:0015385">
    <property type="term" value="F:sodium:proton antiporter activity"/>
    <property type="evidence" value="ECO:0007669"/>
    <property type="project" value="TreeGrafter"/>
</dbReference>
<evidence type="ECO:0000256" key="8">
    <source>
        <dbReference type="SAM" id="Phobius"/>
    </source>
</evidence>
<dbReference type="InterPro" id="IPR007208">
    <property type="entry name" value="MrpF/PhaF-like"/>
</dbReference>
<evidence type="ECO:0000256" key="3">
    <source>
        <dbReference type="ARBA" id="ARBA00022448"/>
    </source>
</evidence>
<dbReference type="EMBL" id="JAWXXX010000002">
    <property type="protein sequence ID" value="MDX5895272.1"/>
    <property type="molecule type" value="Genomic_DNA"/>
</dbReference>
<dbReference type="OrthoDB" id="3733837at2"/>
<comment type="subcellular location">
    <subcellularLocation>
        <location evidence="1">Cell membrane</location>
        <topology evidence="1">Multi-pass membrane protein</topology>
    </subcellularLocation>
</comment>
<evidence type="ECO:0000256" key="4">
    <source>
        <dbReference type="ARBA" id="ARBA00022475"/>
    </source>
</evidence>
<keyword evidence="9" id="KW-0614">Plasmid</keyword>
<keyword evidence="11" id="KW-1185">Reference proteome</keyword>
<dbReference type="Proteomes" id="UP001281130">
    <property type="component" value="Unassembled WGS sequence"/>
</dbReference>
<name>A0A023X842_RUBRA</name>